<dbReference type="SUPFAM" id="SSF52540">
    <property type="entry name" value="P-loop containing nucleoside triphosphate hydrolases"/>
    <property type="match status" value="1"/>
</dbReference>
<protein>
    <recommendedName>
        <fullName evidence="1">ATP-dependent DNA helicase</fullName>
        <ecNumber evidence="1">5.6.2.3</ecNumber>
    </recommendedName>
</protein>
<keyword evidence="4" id="KW-1185">Reference proteome</keyword>
<comment type="similarity">
    <text evidence="1">Belongs to the helicase family.</text>
</comment>
<keyword evidence="1" id="KW-0547">Nucleotide-binding</keyword>
<evidence type="ECO:0000313" key="3">
    <source>
        <dbReference type="EMBL" id="MES1921047.1"/>
    </source>
</evidence>
<evidence type="ECO:0000259" key="2">
    <source>
        <dbReference type="Pfam" id="PF05970"/>
    </source>
</evidence>
<comment type="cofactor">
    <cofactor evidence="1">
        <name>Mg(2+)</name>
        <dbReference type="ChEBI" id="CHEBI:18420"/>
    </cofactor>
</comment>
<keyword evidence="1" id="KW-0067">ATP-binding</keyword>
<sequence>MALSTPFKRPRRIEHKKDGKMAEIGQKLKNLVLSDQQKNVLKQVVEGKNVFFTGCAGTGKSVLIKEIHAVLKQRKLKVHVTASTGLAAFNLNGRTLHSWAGIGFGKGQPEKLVKNIRKKREVYSRWMSTKILIIDEVLNGNLRFQ</sequence>
<dbReference type="InterPro" id="IPR010285">
    <property type="entry name" value="DNA_helicase_pif1-like_DEAD"/>
</dbReference>
<comment type="catalytic activity">
    <reaction evidence="1">
        <text>ATP + H2O = ADP + phosphate + H(+)</text>
        <dbReference type="Rhea" id="RHEA:13065"/>
        <dbReference type="ChEBI" id="CHEBI:15377"/>
        <dbReference type="ChEBI" id="CHEBI:15378"/>
        <dbReference type="ChEBI" id="CHEBI:30616"/>
        <dbReference type="ChEBI" id="CHEBI:43474"/>
        <dbReference type="ChEBI" id="CHEBI:456216"/>
        <dbReference type="EC" id="5.6.2.3"/>
    </reaction>
</comment>
<dbReference type="GO" id="GO:0003678">
    <property type="term" value="F:DNA helicase activity"/>
    <property type="evidence" value="ECO:0007669"/>
    <property type="project" value="UniProtKB-EC"/>
</dbReference>
<dbReference type="EMBL" id="JBDODL010001049">
    <property type="protein sequence ID" value="MES1921047.1"/>
    <property type="molecule type" value="Genomic_DNA"/>
</dbReference>
<dbReference type="PANTHER" id="PTHR47642">
    <property type="entry name" value="ATP-DEPENDENT DNA HELICASE"/>
    <property type="match status" value="1"/>
</dbReference>
<dbReference type="InterPro" id="IPR027417">
    <property type="entry name" value="P-loop_NTPase"/>
</dbReference>
<organism evidence="3 4">
    <name type="scientific">Bonamia ostreae</name>
    <dbReference type="NCBI Taxonomy" id="126728"/>
    <lineage>
        <taxon>Eukaryota</taxon>
        <taxon>Sar</taxon>
        <taxon>Rhizaria</taxon>
        <taxon>Endomyxa</taxon>
        <taxon>Ascetosporea</taxon>
        <taxon>Haplosporida</taxon>
        <taxon>Bonamia</taxon>
    </lineage>
</organism>
<dbReference type="Proteomes" id="UP001439008">
    <property type="component" value="Unassembled WGS sequence"/>
</dbReference>
<dbReference type="Pfam" id="PF05970">
    <property type="entry name" value="PIF1"/>
    <property type="match status" value="1"/>
</dbReference>
<dbReference type="Gene3D" id="3.40.50.300">
    <property type="entry name" value="P-loop containing nucleotide triphosphate hydrolases"/>
    <property type="match status" value="1"/>
</dbReference>
<dbReference type="EC" id="5.6.2.3" evidence="1"/>
<evidence type="ECO:0000313" key="4">
    <source>
        <dbReference type="Proteomes" id="UP001439008"/>
    </source>
</evidence>
<keyword evidence="1 3" id="KW-0347">Helicase</keyword>
<proteinExistence type="inferred from homology"/>
<name>A0ABV2AN06_9EUKA</name>
<comment type="caution">
    <text evidence="3">The sequence shown here is derived from an EMBL/GenBank/DDBJ whole genome shotgun (WGS) entry which is preliminary data.</text>
</comment>
<reference evidence="3 4" key="1">
    <citation type="journal article" date="2024" name="BMC Biol.">
        <title>Comparative genomics of Ascetosporea gives new insight into the evolutionary basis for animal parasitism in Rhizaria.</title>
        <authorList>
            <person name="Hiltunen Thoren M."/>
            <person name="Onut-Brannstrom I."/>
            <person name="Alfjorden A."/>
            <person name="Peckova H."/>
            <person name="Swords F."/>
            <person name="Hooper C."/>
            <person name="Holzer A.S."/>
            <person name="Bass D."/>
            <person name="Burki F."/>
        </authorList>
    </citation>
    <scope>NUCLEOTIDE SEQUENCE [LARGE SCALE GENOMIC DNA]</scope>
    <source>
        <strain evidence="3">20-A016</strain>
    </source>
</reference>
<feature type="domain" description="DNA helicase Pif1-like DEAD-box helicase" evidence="2">
    <location>
        <begin position="33"/>
        <end position="137"/>
    </location>
</feature>
<keyword evidence="1" id="KW-0233">DNA recombination</keyword>
<keyword evidence="1" id="KW-0227">DNA damage</keyword>
<keyword evidence="1 3" id="KW-0378">Hydrolase</keyword>
<evidence type="ECO:0000256" key="1">
    <source>
        <dbReference type="RuleBase" id="RU363044"/>
    </source>
</evidence>
<gene>
    <name evidence="3" type="primary">PIF1</name>
    <name evidence="3" type="ORF">MHBO_002645</name>
</gene>
<dbReference type="GO" id="GO:0016787">
    <property type="term" value="F:hydrolase activity"/>
    <property type="evidence" value="ECO:0007669"/>
    <property type="project" value="UniProtKB-KW"/>
</dbReference>
<dbReference type="InterPro" id="IPR051055">
    <property type="entry name" value="PIF1_helicase"/>
</dbReference>
<dbReference type="PANTHER" id="PTHR47642:SF5">
    <property type="entry name" value="ATP-DEPENDENT DNA HELICASE"/>
    <property type="match status" value="1"/>
</dbReference>
<accession>A0ABV2AN06</accession>
<keyword evidence="1" id="KW-0234">DNA repair</keyword>